<dbReference type="STRING" id="188477.A0A433U1Y2"/>
<accession>A0A433U1Y2</accession>
<evidence type="ECO:0000313" key="4">
    <source>
        <dbReference type="Proteomes" id="UP000271974"/>
    </source>
</evidence>
<dbReference type="CDD" id="cd00087">
    <property type="entry name" value="FReD"/>
    <property type="match status" value="1"/>
</dbReference>
<feature type="domain" description="Fibrinogen C-terminal" evidence="2">
    <location>
        <begin position="362"/>
        <end position="582"/>
    </location>
</feature>
<dbReference type="SUPFAM" id="SSF56496">
    <property type="entry name" value="Fibrinogen C-terminal domain-like"/>
    <property type="match status" value="1"/>
</dbReference>
<feature type="chain" id="PRO_5019022269" description="Fibrinogen C-terminal domain-containing protein" evidence="1">
    <location>
        <begin position="23"/>
        <end position="589"/>
    </location>
</feature>
<dbReference type="EMBL" id="RQTK01000100">
    <property type="protein sequence ID" value="RUS87832.1"/>
    <property type="molecule type" value="Genomic_DNA"/>
</dbReference>
<dbReference type="AlphaFoldDB" id="A0A433U1Y2"/>
<reference evidence="3 4" key="1">
    <citation type="submission" date="2019-01" db="EMBL/GenBank/DDBJ databases">
        <title>A draft genome assembly of the solar-powered sea slug Elysia chlorotica.</title>
        <authorList>
            <person name="Cai H."/>
            <person name="Li Q."/>
            <person name="Fang X."/>
            <person name="Li J."/>
            <person name="Curtis N.E."/>
            <person name="Altenburger A."/>
            <person name="Shibata T."/>
            <person name="Feng M."/>
            <person name="Maeda T."/>
            <person name="Schwartz J.A."/>
            <person name="Shigenobu S."/>
            <person name="Lundholm N."/>
            <person name="Nishiyama T."/>
            <person name="Yang H."/>
            <person name="Hasebe M."/>
            <person name="Li S."/>
            <person name="Pierce S.K."/>
            <person name="Wang J."/>
        </authorList>
    </citation>
    <scope>NUCLEOTIDE SEQUENCE [LARGE SCALE GENOMIC DNA]</scope>
    <source>
        <strain evidence="3">EC2010</strain>
        <tissue evidence="3">Whole organism of an adult</tissue>
    </source>
</reference>
<protein>
    <recommendedName>
        <fullName evidence="2">Fibrinogen C-terminal domain-containing protein</fullName>
    </recommendedName>
</protein>
<sequence length="589" mass="67618">MERNFRSVALGLLYLMVGICHGHQFRLISKPTMMALGHNVSSYLFCEDYTYIKANDGSPVDIELSSITNIAIFKKAALEGEEPTIMISVNSDSSGETKELNGRTVKSLFDVNLGKAEVSVELIEKDGSEGEFTCQVIGKDTKGNVVVKTINFDPKSEPVEDVKPTEEPENYTLTADTSDTFYQMVSQLETRLETDIKIKLSYIEDKFQRFNEIAQIKMDSFERRIGDKISQIRIYFDSLLKIIENKVQGTDVKCDNADQITLQIRMEFAIFYRDMQANIEKSLKTAEATFKEEERKALTTINDDVWKSLKAMYEELRYVQESYDLLTQSNQTYFGTVEMEIDNLNKSVSAGNTSATCVLEDKPVVKADVVCHRYMFFDQLVPLTHYVLTYDEVAEKAVVCDTRADGGGWIVIQRRVHGDVDFGRTWKEYKDGFGDINGDFWLGNEAVYKLTNQHPYELRIDMKDEKGRDLYAEYGIFKLDSEVAKYRLTLGSYRGNFGEGPTTSGFHRHNDVPFSTIDQKDYKEINCPEKYNYGWWFIQCYSVSLNGVMGSKEENGMWWETNQVFANKFQVTFSEMKIRKLSMYDSLLK</sequence>
<evidence type="ECO:0000313" key="3">
    <source>
        <dbReference type="EMBL" id="RUS87832.1"/>
    </source>
</evidence>
<feature type="signal peptide" evidence="1">
    <location>
        <begin position="1"/>
        <end position="22"/>
    </location>
</feature>
<dbReference type="InterPro" id="IPR050373">
    <property type="entry name" value="Fibrinogen_C-term_domain"/>
</dbReference>
<dbReference type="Gene3D" id="3.90.215.10">
    <property type="entry name" value="Gamma Fibrinogen, chain A, domain 1"/>
    <property type="match status" value="1"/>
</dbReference>
<dbReference type="PROSITE" id="PS51406">
    <property type="entry name" value="FIBRINOGEN_C_2"/>
    <property type="match status" value="1"/>
</dbReference>
<dbReference type="OrthoDB" id="7972392at2759"/>
<dbReference type="SMART" id="SM00186">
    <property type="entry name" value="FBG"/>
    <property type="match status" value="1"/>
</dbReference>
<dbReference type="InterPro" id="IPR036056">
    <property type="entry name" value="Fibrinogen-like_C"/>
</dbReference>
<evidence type="ECO:0000259" key="2">
    <source>
        <dbReference type="PROSITE" id="PS51406"/>
    </source>
</evidence>
<keyword evidence="1" id="KW-0732">Signal</keyword>
<dbReference type="InterPro" id="IPR002181">
    <property type="entry name" value="Fibrinogen_a/b/g_C_dom"/>
</dbReference>
<dbReference type="PANTHER" id="PTHR19143">
    <property type="entry name" value="FIBRINOGEN/TENASCIN/ANGIOPOEITIN"/>
    <property type="match status" value="1"/>
</dbReference>
<dbReference type="GO" id="GO:0005615">
    <property type="term" value="C:extracellular space"/>
    <property type="evidence" value="ECO:0007669"/>
    <property type="project" value="TreeGrafter"/>
</dbReference>
<dbReference type="Pfam" id="PF00147">
    <property type="entry name" value="Fibrinogen_C"/>
    <property type="match status" value="1"/>
</dbReference>
<keyword evidence="4" id="KW-1185">Reference proteome</keyword>
<comment type="caution">
    <text evidence="3">The sequence shown here is derived from an EMBL/GenBank/DDBJ whole genome shotgun (WGS) entry which is preliminary data.</text>
</comment>
<evidence type="ECO:0000256" key="1">
    <source>
        <dbReference type="SAM" id="SignalP"/>
    </source>
</evidence>
<gene>
    <name evidence="3" type="ORF">EGW08_004431</name>
</gene>
<name>A0A433U1Y2_ELYCH</name>
<dbReference type="InterPro" id="IPR014716">
    <property type="entry name" value="Fibrinogen_a/b/g_C_1"/>
</dbReference>
<proteinExistence type="predicted"/>
<dbReference type="Proteomes" id="UP000271974">
    <property type="component" value="Unassembled WGS sequence"/>
</dbReference>
<organism evidence="3 4">
    <name type="scientific">Elysia chlorotica</name>
    <name type="common">Eastern emerald elysia</name>
    <name type="synonym">Sea slug</name>
    <dbReference type="NCBI Taxonomy" id="188477"/>
    <lineage>
        <taxon>Eukaryota</taxon>
        <taxon>Metazoa</taxon>
        <taxon>Spiralia</taxon>
        <taxon>Lophotrochozoa</taxon>
        <taxon>Mollusca</taxon>
        <taxon>Gastropoda</taxon>
        <taxon>Heterobranchia</taxon>
        <taxon>Euthyneura</taxon>
        <taxon>Panpulmonata</taxon>
        <taxon>Sacoglossa</taxon>
        <taxon>Placobranchoidea</taxon>
        <taxon>Plakobranchidae</taxon>
        <taxon>Elysia</taxon>
    </lineage>
</organism>